<dbReference type="PANTHER" id="PTHR31350">
    <property type="entry name" value="SI:DKEY-261L7.2"/>
    <property type="match status" value="1"/>
</dbReference>
<keyword evidence="4" id="KW-1185">Reference proteome</keyword>
<dbReference type="Pfam" id="PF13369">
    <property type="entry name" value="Transglut_core2"/>
    <property type="match status" value="1"/>
</dbReference>
<feature type="compositionally biased region" description="Low complexity" evidence="1">
    <location>
        <begin position="574"/>
        <end position="583"/>
    </location>
</feature>
<feature type="region of interest" description="Disordered" evidence="1">
    <location>
        <begin position="259"/>
        <end position="310"/>
    </location>
</feature>
<evidence type="ECO:0000313" key="3">
    <source>
        <dbReference type="EMBL" id="GIL86690.1"/>
    </source>
</evidence>
<evidence type="ECO:0000256" key="1">
    <source>
        <dbReference type="SAM" id="MobiDB-lite"/>
    </source>
</evidence>
<dbReference type="AlphaFoldDB" id="A0A8J4CQU4"/>
<evidence type="ECO:0000313" key="4">
    <source>
        <dbReference type="Proteomes" id="UP000747110"/>
    </source>
</evidence>
<dbReference type="InterPro" id="IPR032698">
    <property type="entry name" value="SirB1_N"/>
</dbReference>
<accession>A0A8J4CQU4</accession>
<feature type="region of interest" description="Disordered" evidence="1">
    <location>
        <begin position="174"/>
        <end position="216"/>
    </location>
</feature>
<name>A0A8J4CQU4_9CHLO</name>
<dbReference type="EMBL" id="BNCP01000036">
    <property type="protein sequence ID" value="GIL86690.1"/>
    <property type="molecule type" value="Genomic_DNA"/>
</dbReference>
<protein>
    <recommendedName>
        <fullName evidence="2">Protein SirB1 N-terminal domain-containing protein</fullName>
    </recommendedName>
</protein>
<feature type="compositionally biased region" description="Low complexity" evidence="1">
    <location>
        <begin position="266"/>
        <end position="289"/>
    </location>
</feature>
<evidence type="ECO:0000259" key="2">
    <source>
        <dbReference type="Pfam" id="PF13369"/>
    </source>
</evidence>
<feature type="region of interest" description="Disordered" evidence="1">
    <location>
        <begin position="562"/>
        <end position="607"/>
    </location>
</feature>
<feature type="compositionally biased region" description="Polar residues" evidence="1">
    <location>
        <begin position="290"/>
        <end position="304"/>
    </location>
</feature>
<dbReference type="OrthoDB" id="28868at2759"/>
<gene>
    <name evidence="3" type="ORF">Vretifemale_14890</name>
</gene>
<dbReference type="Proteomes" id="UP000747110">
    <property type="component" value="Unassembled WGS sequence"/>
</dbReference>
<sequence length="692" mass="73559">MLRRTSLSQYACGQHDAGLHFYEVARPNKTFLVTRISFRAVGSYVMNVRPGRCQPSLVSCGAATGRMGGDLPRDWTQVVSWSRSEFRRCVSPEVPDSAIHLAKCCLLMALEEEAARSEEAPHPELAEVMRASSSSLRPRSAASASTWSGERLQALAEEVAALLDQQLLGEGAQHRTEAMGAAAEADRQSNVVAPDAPDVGSPAADTNGNDDSRCCSLTIPPGAVDVDAKQPQPCSENSAINSFDFAAEQEQLLDRIHTSRPGAVGSSNRATSSRSAASANANGSDSNCNENKSTPCNGVESNGSNDEDRYYGSAWPSGRRLYGRRQALYRRYPVQTLAAVNTVLFDRHGYLPCNRYGVASDHQLASVMERGVGASAALSILYLEVCERLGFPLAARPLEDGRYFVLWPVDAPLTADGQRFLVDPYGRGGLLLLDEVCEIFGVDEAALRPASRRELLAALLGELRDTYWAAALGCSPLPGSMIPLTLETALANKAVIPTSGVRAASLRRALAAAEKRLWLLPQDSEAQLQYGLLLFFSRRYDDAWIELALYLERFAASGGAGAGDSGAHSDVRPAATAAEATETSDVGHGATARAKGAGGDGEALSSDTVNTTPVEVAEAGAWVAAAPAEAVMHAAAILETETGKMNDVKASAAEAVATGEGAVDSRTAKMVMQVAVLVERIRLELDFAPRAM</sequence>
<comment type="caution">
    <text evidence="3">The sequence shown here is derived from an EMBL/GenBank/DDBJ whole genome shotgun (WGS) entry which is preliminary data.</text>
</comment>
<reference evidence="3" key="1">
    <citation type="journal article" date="2021" name="Proc. Natl. Acad. Sci. U.S.A.">
        <title>Three genomes in the algal genus Volvox reveal the fate of a haploid sex-determining region after a transition to homothallism.</title>
        <authorList>
            <person name="Yamamoto K."/>
            <person name="Hamaji T."/>
            <person name="Kawai-Toyooka H."/>
            <person name="Matsuzaki R."/>
            <person name="Takahashi F."/>
            <person name="Nishimura Y."/>
            <person name="Kawachi M."/>
            <person name="Noguchi H."/>
            <person name="Minakuchi Y."/>
            <person name="Umen J.G."/>
            <person name="Toyoda A."/>
            <person name="Nozaki H."/>
        </authorList>
    </citation>
    <scope>NUCLEOTIDE SEQUENCE</scope>
    <source>
        <strain evidence="3">NIES-3786</strain>
    </source>
</reference>
<proteinExistence type="predicted"/>
<dbReference type="PANTHER" id="PTHR31350:SF29">
    <property type="entry name" value="PROTEIN SIRB1 N-TERMINAL DOMAIN-CONTAINING PROTEIN"/>
    <property type="match status" value="1"/>
</dbReference>
<feature type="domain" description="Protein SirB1 N-terminal" evidence="2">
    <location>
        <begin position="330"/>
        <end position="456"/>
    </location>
</feature>
<organism evidence="3 4">
    <name type="scientific">Volvox reticuliferus</name>
    <dbReference type="NCBI Taxonomy" id="1737510"/>
    <lineage>
        <taxon>Eukaryota</taxon>
        <taxon>Viridiplantae</taxon>
        <taxon>Chlorophyta</taxon>
        <taxon>core chlorophytes</taxon>
        <taxon>Chlorophyceae</taxon>
        <taxon>CS clade</taxon>
        <taxon>Chlamydomonadales</taxon>
        <taxon>Volvocaceae</taxon>
        <taxon>Volvox</taxon>
    </lineage>
</organism>